<feature type="region of interest" description="Phosphopantothenoylcysteine decarboxylase" evidence="3">
    <location>
        <begin position="1"/>
        <end position="210"/>
    </location>
</feature>
<dbReference type="NCBIfam" id="TIGR00521">
    <property type="entry name" value="coaBC_dfp"/>
    <property type="match status" value="1"/>
</dbReference>
<evidence type="ECO:0000256" key="1">
    <source>
        <dbReference type="ARBA" id="ARBA00022793"/>
    </source>
</evidence>
<evidence type="ECO:0000256" key="3">
    <source>
        <dbReference type="HAMAP-Rule" id="MF_02225"/>
    </source>
</evidence>
<dbReference type="Gene3D" id="3.40.50.10300">
    <property type="entry name" value="CoaB-like"/>
    <property type="match status" value="1"/>
</dbReference>
<feature type="binding site" evidence="3">
    <location>
        <begin position="325"/>
        <end position="328"/>
    </location>
    <ligand>
        <name>CTP</name>
        <dbReference type="ChEBI" id="CHEBI:37563"/>
    </ligand>
</feature>
<dbReference type="RefSeq" id="WP_073554951.1">
    <property type="nucleotide sequence ID" value="NZ_MRCA01000001.1"/>
</dbReference>
<dbReference type="GO" id="GO:0004632">
    <property type="term" value="F:phosphopantothenate--cysteine ligase activity"/>
    <property type="evidence" value="ECO:0007669"/>
    <property type="project" value="UniProtKB-UniRule"/>
</dbReference>
<evidence type="ECO:0000313" key="7">
    <source>
        <dbReference type="EMBL" id="OKH16771.1"/>
    </source>
</evidence>
<feature type="active site" description="Proton donor" evidence="3">
    <location>
        <position position="176"/>
    </location>
</feature>
<dbReference type="PANTHER" id="PTHR14359:SF6">
    <property type="entry name" value="PHOSPHOPANTOTHENOYLCYSTEINE DECARBOXYLASE"/>
    <property type="match status" value="1"/>
</dbReference>
<dbReference type="EMBL" id="MRCA01000001">
    <property type="protein sequence ID" value="OKH16771.1"/>
    <property type="molecule type" value="Genomic_DNA"/>
</dbReference>
<feature type="binding site" evidence="3">
    <location>
        <position position="358"/>
    </location>
    <ligand>
        <name>CTP</name>
        <dbReference type="ChEBI" id="CHEBI:37563"/>
    </ligand>
</feature>
<keyword evidence="3" id="KW-0460">Magnesium</keyword>
<dbReference type="HAMAP" id="MF_02225">
    <property type="entry name" value="CoaBC"/>
    <property type="match status" value="1"/>
</dbReference>
<dbReference type="PANTHER" id="PTHR14359">
    <property type="entry name" value="HOMO-OLIGOMERIC FLAVIN CONTAINING CYS DECARBOXYLASE FAMILY"/>
    <property type="match status" value="1"/>
</dbReference>
<feature type="domain" description="DNA/pantothenate metabolism flavoprotein C-terminal" evidence="6">
    <location>
        <begin position="206"/>
        <end position="414"/>
    </location>
</feature>
<evidence type="ECO:0000256" key="2">
    <source>
        <dbReference type="ARBA" id="ARBA00023239"/>
    </source>
</evidence>
<dbReference type="OrthoDB" id="9802554at2"/>
<keyword evidence="8" id="KW-1185">Reference proteome</keyword>
<comment type="catalytic activity">
    <reaction evidence="3 4">
        <text>(R)-4'-phosphopantothenate + L-cysteine + CTP = N-[(R)-4-phosphopantothenoyl]-L-cysteine + CMP + diphosphate + H(+)</text>
        <dbReference type="Rhea" id="RHEA:19397"/>
        <dbReference type="ChEBI" id="CHEBI:10986"/>
        <dbReference type="ChEBI" id="CHEBI:15378"/>
        <dbReference type="ChEBI" id="CHEBI:33019"/>
        <dbReference type="ChEBI" id="CHEBI:35235"/>
        <dbReference type="ChEBI" id="CHEBI:37563"/>
        <dbReference type="ChEBI" id="CHEBI:59458"/>
        <dbReference type="ChEBI" id="CHEBI:60377"/>
        <dbReference type="EC" id="6.3.2.5"/>
    </reaction>
</comment>
<keyword evidence="3 4" id="KW-0288">FMN</keyword>
<comment type="similarity">
    <text evidence="3 4">In the C-terminal section; belongs to the PPC synthetase family.</text>
</comment>
<dbReference type="AlphaFoldDB" id="A0A1U7H679"/>
<keyword evidence="2 3" id="KW-0456">Lyase</keyword>
<dbReference type="Proteomes" id="UP000186391">
    <property type="component" value="Unassembled WGS sequence"/>
</dbReference>
<dbReference type="Pfam" id="PF04127">
    <property type="entry name" value="DFP"/>
    <property type="match status" value="1"/>
</dbReference>
<keyword evidence="3" id="KW-0511">Multifunctional enzyme</keyword>
<dbReference type="SUPFAM" id="SSF102645">
    <property type="entry name" value="CoaB-like"/>
    <property type="match status" value="1"/>
</dbReference>
<dbReference type="EC" id="6.3.2.5" evidence="3"/>
<comment type="function">
    <text evidence="4">Catalyzes two steps in the biosynthesis of coenzyme A. In the first step cysteine is conjugated to 4'-phosphopantothenate to form 4-phosphopantothenoylcysteine, in the latter compound is decarboxylated to form 4'-phosphopantotheine.</text>
</comment>
<evidence type="ECO:0000313" key="8">
    <source>
        <dbReference type="Proteomes" id="UP000186391"/>
    </source>
</evidence>
<feature type="binding site" evidence="3">
    <location>
        <position position="309"/>
    </location>
    <ligand>
        <name>CTP</name>
        <dbReference type="ChEBI" id="CHEBI:37563"/>
    </ligand>
</feature>
<proteinExistence type="inferred from homology"/>
<dbReference type="EC" id="4.1.1.36" evidence="3"/>
<feature type="region of interest" description="Phosphopantothenate--cysteine ligase" evidence="3">
    <location>
        <begin position="211"/>
        <end position="417"/>
    </location>
</feature>
<dbReference type="GO" id="GO:0015941">
    <property type="term" value="P:pantothenate catabolic process"/>
    <property type="evidence" value="ECO:0007669"/>
    <property type="project" value="InterPro"/>
</dbReference>
<dbReference type="SUPFAM" id="SSF52507">
    <property type="entry name" value="Homo-oligomeric flavin-containing Cys decarboxylases, HFCD"/>
    <property type="match status" value="1"/>
</dbReference>
<keyword evidence="3 4" id="KW-0436">Ligase</keyword>
<comment type="catalytic activity">
    <reaction evidence="3 4">
        <text>N-[(R)-4-phosphopantothenoyl]-L-cysteine + H(+) = (R)-4'-phosphopantetheine + CO2</text>
        <dbReference type="Rhea" id="RHEA:16793"/>
        <dbReference type="ChEBI" id="CHEBI:15378"/>
        <dbReference type="ChEBI" id="CHEBI:16526"/>
        <dbReference type="ChEBI" id="CHEBI:59458"/>
        <dbReference type="ChEBI" id="CHEBI:61723"/>
        <dbReference type="EC" id="4.1.1.36"/>
    </reaction>
</comment>
<comment type="pathway">
    <text evidence="3 4">Cofactor biosynthesis; coenzyme A biosynthesis; CoA from (R)-pantothenate: step 3/5.</text>
</comment>
<protein>
    <recommendedName>
        <fullName evidence="3">Coenzyme A biosynthesis bifunctional protein CoaBC</fullName>
    </recommendedName>
    <alternativeName>
        <fullName evidence="3">DNA/pantothenate metabolism flavoprotein</fullName>
    </alternativeName>
    <alternativeName>
        <fullName evidence="3">Phosphopantothenoylcysteine synthetase/decarboxylase</fullName>
        <shortName evidence="3">PPCS-PPCDC</shortName>
    </alternativeName>
    <domain>
        <recommendedName>
            <fullName evidence="3">Phosphopantothenoylcysteine decarboxylase</fullName>
            <shortName evidence="3">PPC decarboxylase</shortName>
            <shortName evidence="3">PPC-DC</shortName>
            <ecNumber evidence="3">4.1.1.36</ecNumber>
        </recommendedName>
        <alternativeName>
            <fullName evidence="3">CoaC</fullName>
        </alternativeName>
    </domain>
    <domain>
        <recommendedName>
            <fullName evidence="3">Phosphopantothenate--cysteine ligase</fullName>
            <ecNumber evidence="3">6.3.2.5</ecNumber>
        </recommendedName>
        <alternativeName>
            <fullName evidence="3">CoaB</fullName>
        </alternativeName>
        <alternativeName>
            <fullName evidence="3">Phosphopantothenoylcysteine synthetase</fullName>
            <shortName evidence="3">PPC synthetase</shortName>
            <shortName evidence="3">PPC-S</shortName>
        </alternativeName>
    </domain>
</protein>
<dbReference type="InterPro" id="IPR003382">
    <property type="entry name" value="Flavoprotein"/>
</dbReference>
<dbReference type="Pfam" id="PF02441">
    <property type="entry name" value="Flavoprotein"/>
    <property type="match status" value="1"/>
</dbReference>
<dbReference type="Gene3D" id="3.40.50.1950">
    <property type="entry name" value="Flavin prenyltransferase-like"/>
    <property type="match status" value="1"/>
</dbReference>
<gene>
    <name evidence="3" type="primary">coaBC</name>
    <name evidence="7" type="ORF">NIES592_00240</name>
</gene>
<dbReference type="GO" id="GO:0010181">
    <property type="term" value="F:FMN binding"/>
    <property type="evidence" value="ECO:0007669"/>
    <property type="project" value="UniProtKB-UniRule"/>
</dbReference>
<dbReference type="GO" id="GO:0046872">
    <property type="term" value="F:metal ion binding"/>
    <property type="evidence" value="ECO:0007669"/>
    <property type="project" value="UniProtKB-KW"/>
</dbReference>
<feature type="binding site" evidence="3">
    <location>
        <position position="299"/>
    </location>
    <ligand>
        <name>CTP</name>
        <dbReference type="ChEBI" id="CHEBI:37563"/>
    </ligand>
</feature>
<feature type="domain" description="Flavoprotein" evidence="5">
    <location>
        <begin position="22"/>
        <end position="196"/>
    </location>
</feature>
<dbReference type="GO" id="GO:0015937">
    <property type="term" value="P:coenzyme A biosynthetic process"/>
    <property type="evidence" value="ECO:0007669"/>
    <property type="project" value="UniProtKB-UniRule"/>
</dbReference>
<name>A0A1U7H679_9CYAN</name>
<comment type="cofactor">
    <cofactor evidence="3">
        <name>FMN</name>
        <dbReference type="ChEBI" id="CHEBI:58210"/>
    </cofactor>
    <text evidence="3">Binds 1 FMN per subunit.</text>
</comment>
<accession>A0A1U7H679</accession>
<dbReference type="InterPro" id="IPR007085">
    <property type="entry name" value="DNA/pantothenate-metab_flavo_C"/>
</dbReference>
<reference evidence="7 8" key="1">
    <citation type="submission" date="2016-11" db="EMBL/GenBank/DDBJ databases">
        <title>Draft Genome Sequences of Nine Cyanobacterial Strains from Diverse Habitats.</title>
        <authorList>
            <person name="Zhu T."/>
            <person name="Hou S."/>
            <person name="Lu X."/>
            <person name="Hess W.R."/>
        </authorList>
    </citation>
    <scope>NUCLEOTIDE SEQUENCE [LARGE SCALE GENOMIC DNA]</scope>
    <source>
        <strain evidence="7 8">NIES-592</strain>
    </source>
</reference>
<keyword evidence="3" id="KW-0479">Metal-binding</keyword>
<comment type="similarity">
    <text evidence="3 4">In the N-terminal section; belongs to the HFCD (homo-oligomeric flavin containing Cys decarboxylase) superfamily.</text>
</comment>
<keyword evidence="1 3" id="KW-0210">Decarboxylase</keyword>
<organism evidence="7 8">
    <name type="scientific">Fischerella major NIES-592</name>
    <dbReference type="NCBI Taxonomy" id="210994"/>
    <lineage>
        <taxon>Bacteria</taxon>
        <taxon>Bacillati</taxon>
        <taxon>Cyanobacteriota</taxon>
        <taxon>Cyanophyceae</taxon>
        <taxon>Nostocales</taxon>
        <taxon>Hapalosiphonaceae</taxon>
        <taxon>Fischerella</taxon>
    </lineage>
</organism>
<comment type="function">
    <text evidence="3">Catalyzes two sequential steps in the biosynthesis of coenzyme A. In the first step cysteine is conjugated to 4'-phosphopantothenate to form 4-phosphopantothenoylcysteine. In the second step the latter compound is decarboxylated to form 4'-phosphopantotheine.</text>
</comment>
<sequence length="417" mass="45388">MLNPESTFPDSNLGTSQNPKLKRVLIGIGGGIAAYKICEVVSTLFKSGVEVRTILTNSAQKFITPLTFSTLSRYSSFTDENFWQPIYSRPLHIELGEWAEVFLIAPLTANTLAKLAHGMADNLLTNTVLASTCPVVLAPAMNTDMWEQQTVQQNWQNLLKNSRFHSLQPASGLLACDRVGAGRMAEPSEIIAYIQSLLHTAGKRDLAGKQVLISAGGTREHFDPVRFIGNPATGKMGLALAQAALHRGANVTLVHGPLNSDIPLGIEAIPVVSAEQMHSAMMRYLPKADVIIMSAAVADVKPQDYSHQKLPKRSLPKSLALEPIPDIITELARRKQSHQLLIGFAAQTGDIITPAVEKLRRKNLDAIVANPVDKPDSGFGSDNNQAVFLDKQGHQLEIPPCTKLQLAHHLFDFIGSH</sequence>
<feature type="binding site" evidence="3">
    <location>
        <position position="344"/>
    </location>
    <ligand>
        <name>CTP</name>
        <dbReference type="ChEBI" id="CHEBI:37563"/>
    </ligand>
</feature>
<dbReference type="InterPro" id="IPR035929">
    <property type="entry name" value="CoaB-like_sf"/>
</dbReference>
<feature type="binding site" evidence="3">
    <location>
        <position position="362"/>
    </location>
    <ligand>
        <name>CTP</name>
        <dbReference type="ChEBI" id="CHEBI:37563"/>
    </ligand>
</feature>
<dbReference type="UniPathway" id="UPA00241">
    <property type="reaction ID" value="UER00353"/>
</dbReference>
<evidence type="ECO:0000259" key="6">
    <source>
        <dbReference type="Pfam" id="PF04127"/>
    </source>
</evidence>
<comment type="caution">
    <text evidence="3">Lacks conserved residue(s) required for the propagation of feature annotation.</text>
</comment>
<keyword evidence="3 4" id="KW-0285">Flavoprotein</keyword>
<comment type="pathway">
    <text evidence="3 4">Cofactor biosynthesis; coenzyme A biosynthesis; CoA from (R)-pantothenate: step 2/5.</text>
</comment>
<comment type="caution">
    <text evidence="7">The sequence shown here is derived from an EMBL/GenBank/DDBJ whole genome shotgun (WGS) entry which is preliminary data.</text>
</comment>
<dbReference type="GO" id="GO:0004633">
    <property type="term" value="F:phosphopantothenoylcysteine decarboxylase activity"/>
    <property type="evidence" value="ECO:0007669"/>
    <property type="project" value="UniProtKB-UniRule"/>
</dbReference>
<dbReference type="InterPro" id="IPR005252">
    <property type="entry name" value="CoaBC"/>
</dbReference>
<evidence type="ECO:0000256" key="4">
    <source>
        <dbReference type="RuleBase" id="RU364078"/>
    </source>
</evidence>
<dbReference type="InterPro" id="IPR036551">
    <property type="entry name" value="Flavin_trans-like"/>
</dbReference>
<dbReference type="GO" id="GO:0071513">
    <property type="term" value="C:phosphopantothenoylcysteine decarboxylase complex"/>
    <property type="evidence" value="ECO:0007669"/>
    <property type="project" value="TreeGrafter"/>
</dbReference>
<comment type="cofactor">
    <cofactor evidence="3">
        <name>Mg(2+)</name>
        <dbReference type="ChEBI" id="CHEBI:18420"/>
    </cofactor>
</comment>
<evidence type="ECO:0000259" key="5">
    <source>
        <dbReference type="Pfam" id="PF02441"/>
    </source>
</evidence>